<dbReference type="HOGENOM" id="CLU_157938_2_0_11"/>
<name>C8X978_NAKMY</name>
<evidence type="ECO:0008006" key="5">
    <source>
        <dbReference type="Google" id="ProtNLM"/>
    </source>
</evidence>
<reference evidence="4" key="1">
    <citation type="submission" date="2009-09" db="EMBL/GenBank/DDBJ databases">
        <title>The complete genome of Nakamurella multipartita DSM 44233.</title>
        <authorList>
            <consortium name="US DOE Joint Genome Institute (JGI-PGF)"/>
            <person name="Lucas S."/>
            <person name="Copeland A."/>
            <person name="Lapidus A."/>
            <person name="Glavina del Rio T."/>
            <person name="Dalin E."/>
            <person name="Tice H."/>
            <person name="Bruce D."/>
            <person name="Goodwin L."/>
            <person name="Pitluck S."/>
            <person name="Kyrpides N."/>
            <person name="Mavromatis K."/>
            <person name="Ivanova N."/>
            <person name="Ovchinnikova G."/>
            <person name="Sims D."/>
            <person name="Meincke L."/>
            <person name="Brettin T."/>
            <person name="Detter J.C."/>
            <person name="Han C."/>
            <person name="Larimer F."/>
            <person name="Land M."/>
            <person name="Hauser L."/>
            <person name="Markowitz V."/>
            <person name="Cheng J.-F."/>
            <person name="Hugenholtz P."/>
            <person name="Woyke T."/>
            <person name="Wu D."/>
            <person name="Klenk H.-P."/>
            <person name="Eisen J.A."/>
        </authorList>
    </citation>
    <scope>NUCLEOTIDE SEQUENCE [LARGE SCALE GENOMIC DNA]</scope>
    <source>
        <strain evidence="4">ATCC 700099 / DSM 44233 / CIP 104796 / JCM 9543 / NBRC 105858 / Y-104</strain>
    </source>
</reference>
<feature type="region of interest" description="Disordered" evidence="1">
    <location>
        <begin position="1"/>
        <end position="52"/>
    </location>
</feature>
<dbReference type="eggNOG" id="ENOG5033B4A">
    <property type="taxonomic scope" value="Bacteria"/>
</dbReference>
<keyword evidence="2" id="KW-0472">Membrane</keyword>
<keyword evidence="2" id="KW-0812">Transmembrane</keyword>
<evidence type="ECO:0000256" key="1">
    <source>
        <dbReference type="SAM" id="MobiDB-lite"/>
    </source>
</evidence>
<dbReference type="KEGG" id="nml:Namu_0732"/>
<protein>
    <recommendedName>
        <fullName evidence="5">DUF4244 domain-containing protein</fullName>
    </recommendedName>
</protein>
<accession>C8X978</accession>
<proteinExistence type="predicted"/>
<dbReference type="AlphaFoldDB" id="C8X978"/>
<reference evidence="3 4" key="2">
    <citation type="journal article" date="2010" name="Stand. Genomic Sci.">
        <title>Complete genome sequence of Nakamurella multipartita type strain (Y-104).</title>
        <authorList>
            <person name="Tice H."/>
            <person name="Mayilraj S."/>
            <person name="Sims D."/>
            <person name="Lapidus A."/>
            <person name="Nolan M."/>
            <person name="Lucas S."/>
            <person name="Glavina Del Rio T."/>
            <person name="Copeland A."/>
            <person name="Cheng J.F."/>
            <person name="Meincke L."/>
            <person name="Bruce D."/>
            <person name="Goodwin L."/>
            <person name="Pitluck S."/>
            <person name="Ivanova N."/>
            <person name="Mavromatis K."/>
            <person name="Ovchinnikova G."/>
            <person name="Pati A."/>
            <person name="Chen A."/>
            <person name="Palaniappan K."/>
            <person name="Land M."/>
            <person name="Hauser L."/>
            <person name="Chang Y.J."/>
            <person name="Jeffries C.D."/>
            <person name="Detter J.C."/>
            <person name="Brettin T."/>
            <person name="Rohde M."/>
            <person name="Goker M."/>
            <person name="Bristow J."/>
            <person name="Eisen J.A."/>
            <person name="Markowitz V."/>
            <person name="Hugenholtz P."/>
            <person name="Kyrpides N.C."/>
            <person name="Klenk H.P."/>
            <person name="Chen F."/>
        </authorList>
    </citation>
    <scope>NUCLEOTIDE SEQUENCE [LARGE SCALE GENOMIC DNA]</scope>
    <source>
        <strain evidence="4">ATCC 700099 / DSM 44233 / CIP 104796 / JCM 9543 / NBRC 105858 / Y-104</strain>
    </source>
</reference>
<keyword evidence="2" id="KW-1133">Transmembrane helix</keyword>
<evidence type="ECO:0000313" key="4">
    <source>
        <dbReference type="Proteomes" id="UP000002218"/>
    </source>
</evidence>
<evidence type="ECO:0000313" key="3">
    <source>
        <dbReference type="EMBL" id="ACV77146.1"/>
    </source>
</evidence>
<dbReference type="Pfam" id="PF14029">
    <property type="entry name" value="DUF4244"/>
    <property type="match status" value="1"/>
</dbReference>
<dbReference type="EMBL" id="CP001737">
    <property type="protein sequence ID" value="ACV77146.1"/>
    <property type="molecule type" value="Genomic_DNA"/>
</dbReference>
<dbReference type="InParanoid" id="C8X978"/>
<evidence type="ECO:0000256" key="2">
    <source>
        <dbReference type="SAM" id="Phobius"/>
    </source>
</evidence>
<organism evidence="3 4">
    <name type="scientific">Nakamurella multipartita (strain ATCC 700099 / DSM 44233 / CIP 104796 / JCM 9543 / NBRC 105858 / Y-104)</name>
    <name type="common">Microsphaera multipartita</name>
    <dbReference type="NCBI Taxonomy" id="479431"/>
    <lineage>
        <taxon>Bacteria</taxon>
        <taxon>Bacillati</taxon>
        <taxon>Actinomycetota</taxon>
        <taxon>Actinomycetes</taxon>
        <taxon>Nakamurellales</taxon>
        <taxon>Nakamurellaceae</taxon>
        <taxon>Nakamurella</taxon>
    </lineage>
</organism>
<feature type="transmembrane region" description="Helical" evidence="2">
    <location>
        <begin position="58"/>
        <end position="78"/>
    </location>
</feature>
<gene>
    <name evidence="3" type="ordered locus">Namu_0732</name>
</gene>
<feature type="compositionally biased region" description="Low complexity" evidence="1">
    <location>
        <begin position="30"/>
        <end position="43"/>
    </location>
</feature>
<keyword evidence="4" id="KW-1185">Reference proteome</keyword>
<dbReference type="InterPro" id="IPR025338">
    <property type="entry name" value="DUF4244"/>
</dbReference>
<dbReference type="STRING" id="479431.Namu_0732"/>
<dbReference type="Proteomes" id="UP000002218">
    <property type="component" value="Chromosome"/>
</dbReference>
<sequence length="99" mass="10099">MGQHVSLSKIVIRGPWEQPPPAEAEPADPEPAGGVPGDAAAADRPLEPRSRDAGMSTVEYAVGTVVAAAFAAVLYQIVTGGSVISGLTDLINRALSTSF</sequence>